<proteinExistence type="predicted"/>
<dbReference type="InterPro" id="IPR052451">
    <property type="entry name" value="Ser/Thr_kinase-like"/>
</dbReference>
<dbReference type="Proteomes" id="UP000823775">
    <property type="component" value="Unassembled WGS sequence"/>
</dbReference>
<name>A0ABS8WP56_DATST</name>
<evidence type="ECO:0000313" key="1">
    <source>
        <dbReference type="EMBL" id="MCE3051867.1"/>
    </source>
</evidence>
<feature type="non-terminal residue" evidence="1">
    <location>
        <position position="1"/>
    </location>
</feature>
<keyword evidence="2" id="KW-1185">Reference proteome</keyword>
<dbReference type="InterPro" id="IPR011009">
    <property type="entry name" value="Kinase-like_dom_sf"/>
</dbReference>
<organism evidence="1 2">
    <name type="scientific">Datura stramonium</name>
    <name type="common">Jimsonweed</name>
    <name type="synonym">Common thornapple</name>
    <dbReference type="NCBI Taxonomy" id="4076"/>
    <lineage>
        <taxon>Eukaryota</taxon>
        <taxon>Viridiplantae</taxon>
        <taxon>Streptophyta</taxon>
        <taxon>Embryophyta</taxon>
        <taxon>Tracheophyta</taxon>
        <taxon>Spermatophyta</taxon>
        <taxon>Magnoliopsida</taxon>
        <taxon>eudicotyledons</taxon>
        <taxon>Gunneridae</taxon>
        <taxon>Pentapetalae</taxon>
        <taxon>asterids</taxon>
        <taxon>lamiids</taxon>
        <taxon>Solanales</taxon>
        <taxon>Solanaceae</taxon>
        <taxon>Solanoideae</taxon>
        <taxon>Datureae</taxon>
        <taxon>Datura</taxon>
    </lineage>
</organism>
<dbReference type="PANTHER" id="PTHR48008">
    <property type="entry name" value="LEUCINE-RICH REPEAT RECEPTOR-LIKE PROTEIN KINASE IMK3-RELATED"/>
    <property type="match status" value="1"/>
</dbReference>
<comment type="caution">
    <text evidence="1">The sequence shown here is derived from an EMBL/GenBank/DDBJ whole genome shotgun (WGS) entry which is preliminary data.</text>
</comment>
<reference evidence="1 2" key="1">
    <citation type="journal article" date="2021" name="BMC Genomics">
        <title>Datura genome reveals duplications of psychoactive alkaloid biosynthetic genes and high mutation rate following tissue culture.</title>
        <authorList>
            <person name="Rajewski A."/>
            <person name="Carter-House D."/>
            <person name="Stajich J."/>
            <person name="Litt A."/>
        </authorList>
    </citation>
    <scope>NUCLEOTIDE SEQUENCE [LARGE SCALE GENOMIC DNA]</scope>
    <source>
        <strain evidence="1">AR-01</strain>
    </source>
</reference>
<accession>A0ABS8WP56</accession>
<dbReference type="EMBL" id="JACEIK010009011">
    <property type="protein sequence ID" value="MCE3051867.1"/>
    <property type="molecule type" value="Genomic_DNA"/>
</dbReference>
<dbReference type="Gene3D" id="1.10.510.10">
    <property type="entry name" value="Transferase(Phosphotransferase) domain 1"/>
    <property type="match status" value="1"/>
</dbReference>
<sequence>YGQDGLVSTSCDVYSFGIVMMEAFTRRRPGDEMFTGDLSLKHWINNSLPTGVSEIVDADLIGPREEPLNAKMQRCLVSSMELALSCTSVSPDARINMKEAVLALKNIRLQLVTSSTLK</sequence>
<gene>
    <name evidence="1" type="ORF">HAX54_051085</name>
</gene>
<dbReference type="PANTHER" id="PTHR48008:SF15">
    <property type="entry name" value="PROLINE-RICH RECEPTOR-LIKE PROTEIN KINASE PERK2"/>
    <property type="match status" value="1"/>
</dbReference>
<protein>
    <submittedName>
        <fullName evidence="1">Uncharacterized protein</fullName>
    </submittedName>
</protein>
<evidence type="ECO:0000313" key="2">
    <source>
        <dbReference type="Proteomes" id="UP000823775"/>
    </source>
</evidence>
<dbReference type="SUPFAM" id="SSF56112">
    <property type="entry name" value="Protein kinase-like (PK-like)"/>
    <property type="match status" value="1"/>
</dbReference>